<feature type="region of interest" description="Disordered" evidence="1">
    <location>
        <begin position="251"/>
        <end position="320"/>
    </location>
</feature>
<keyword evidence="2" id="KW-0812">Transmembrane</keyword>
<dbReference type="InterPro" id="IPR001434">
    <property type="entry name" value="OmcB-like_DUF11"/>
</dbReference>
<feature type="domain" description="DUF11" evidence="3">
    <location>
        <begin position="67"/>
        <end position="173"/>
    </location>
</feature>
<accession>A0A937RC63</accession>
<feature type="region of interest" description="Disordered" evidence="1">
    <location>
        <begin position="115"/>
        <end position="136"/>
    </location>
</feature>
<dbReference type="InterPro" id="IPR047589">
    <property type="entry name" value="DUF11_rpt"/>
</dbReference>
<comment type="caution">
    <text evidence="4">The sequence shown here is derived from an EMBL/GenBank/DDBJ whole genome shotgun (WGS) entry which is preliminary data.</text>
</comment>
<dbReference type="Gene3D" id="2.60.40.10">
    <property type="entry name" value="Immunoglobulins"/>
    <property type="match status" value="1"/>
</dbReference>
<name>A0A937RC63_9ACTN</name>
<dbReference type="InterPro" id="IPR013783">
    <property type="entry name" value="Ig-like_fold"/>
</dbReference>
<evidence type="ECO:0000256" key="1">
    <source>
        <dbReference type="SAM" id="MobiDB-lite"/>
    </source>
</evidence>
<evidence type="ECO:0000256" key="2">
    <source>
        <dbReference type="SAM" id="Phobius"/>
    </source>
</evidence>
<evidence type="ECO:0000259" key="3">
    <source>
        <dbReference type="Pfam" id="PF01345"/>
    </source>
</evidence>
<dbReference type="Pfam" id="PF01345">
    <property type="entry name" value="DUF11"/>
    <property type="match status" value="1"/>
</dbReference>
<organism evidence="4 5">
    <name type="scientific">Frankia nepalensis</name>
    <dbReference type="NCBI Taxonomy" id="1836974"/>
    <lineage>
        <taxon>Bacteria</taxon>
        <taxon>Bacillati</taxon>
        <taxon>Actinomycetota</taxon>
        <taxon>Actinomycetes</taxon>
        <taxon>Frankiales</taxon>
        <taxon>Frankiaceae</taxon>
        <taxon>Frankia</taxon>
    </lineage>
</organism>
<keyword evidence="5" id="KW-1185">Reference proteome</keyword>
<dbReference type="NCBIfam" id="TIGR01451">
    <property type="entry name" value="B_ant_repeat"/>
    <property type="match status" value="1"/>
</dbReference>
<reference evidence="4" key="1">
    <citation type="submission" date="2020-12" db="EMBL/GenBank/DDBJ databases">
        <title>Genomic characterization of non-nitrogen-fixing Frankia strains.</title>
        <authorList>
            <person name="Carlos-Shanley C."/>
            <person name="Guerra T."/>
            <person name="Hahn D."/>
        </authorList>
    </citation>
    <scope>NUCLEOTIDE SEQUENCE</scope>
    <source>
        <strain evidence="4">CN6</strain>
    </source>
</reference>
<dbReference type="RefSeq" id="WP_203004450.1">
    <property type="nucleotide sequence ID" value="NZ_JADWYU010000113.1"/>
</dbReference>
<dbReference type="GO" id="GO:0005975">
    <property type="term" value="P:carbohydrate metabolic process"/>
    <property type="evidence" value="ECO:0007669"/>
    <property type="project" value="UniProtKB-ARBA"/>
</dbReference>
<feature type="transmembrane region" description="Helical" evidence="2">
    <location>
        <begin position="216"/>
        <end position="238"/>
    </location>
</feature>
<keyword evidence="2" id="KW-1133">Transmembrane helix</keyword>
<dbReference type="Proteomes" id="UP000604475">
    <property type="component" value="Unassembled WGS sequence"/>
</dbReference>
<keyword evidence="2" id="KW-0472">Membrane</keyword>
<evidence type="ECO:0000313" key="4">
    <source>
        <dbReference type="EMBL" id="MBL7629421.1"/>
    </source>
</evidence>
<dbReference type="AlphaFoldDB" id="A0A937RC63"/>
<dbReference type="EMBL" id="JAEACQ010000228">
    <property type="protein sequence ID" value="MBL7629421.1"/>
    <property type="molecule type" value="Genomic_DNA"/>
</dbReference>
<protein>
    <submittedName>
        <fullName evidence="4">DUF11 domain-containing protein</fullName>
    </submittedName>
</protein>
<proteinExistence type="predicted"/>
<feature type="compositionally biased region" description="Low complexity" evidence="1">
    <location>
        <begin position="273"/>
        <end position="284"/>
    </location>
</feature>
<feature type="compositionally biased region" description="Gly residues" evidence="1">
    <location>
        <begin position="120"/>
        <end position="136"/>
    </location>
</feature>
<gene>
    <name evidence="4" type="ORF">I7412_20070</name>
</gene>
<evidence type="ECO:0000313" key="5">
    <source>
        <dbReference type="Proteomes" id="UP000604475"/>
    </source>
</evidence>
<sequence>MTGSGIGRAIRPLVLVMTGLALTAAFLAVGGGPLTAPIPWSTALASPARAEPATGPTPDGPALNLAVAVDDGRADAREGDEITYTARVRNAGGTDARDLVVTQTLPAVARVTGADRDGTIKGGTGDGGPGAEEGAGGGVVEWPVELAPGQEETFTVRARVGRVPPGLLRLATVVCVTTASDRRPVVCATDSDALPAAAADARTPGSTEGAGGVPGWLVPLIAAAAILPLGAGGLVLYLRMARRRARLAHRQARAATSRVPISETAPVEPPSATPSTTAGPRSAPRSAPLTGPEARPRAEPDAEADPEAEPRAVVTYPDRG</sequence>